<accession>A0A8B6F687</accession>
<evidence type="ECO:0000313" key="5">
    <source>
        <dbReference type="Proteomes" id="UP000596742"/>
    </source>
</evidence>
<dbReference type="PROSITE" id="PS50297">
    <property type="entry name" value="ANK_REP_REGION"/>
    <property type="match status" value="2"/>
</dbReference>
<protein>
    <submittedName>
        <fullName evidence="4">Uncharacterized protein</fullName>
    </submittedName>
</protein>
<keyword evidence="1" id="KW-0677">Repeat</keyword>
<reference evidence="4" key="1">
    <citation type="submission" date="2018-11" db="EMBL/GenBank/DDBJ databases">
        <authorList>
            <person name="Alioto T."/>
            <person name="Alioto T."/>
        </authorList>
    </citation>
    <scope>NUCLEOTIDE SEQUENCE</scope>
</reference>
<evidence type="ECO:0000256" key="3">
    <source>
        <dbReference type="PROSITE-ProRule" id="PRU00023"/>
    </source>
</evidence>
<dbReference type="EMBL" id="UYJE01006362">
    <property type="protein sequence ID" value="VDI45365.1"/>
    <property type="molecule type" value="Genomic_DNA"/>
</dbReference>
<dbReference type="Proteomes" id="UP000596742">
    <property type="component" value="Unassembled WGS sequence"/>
</dbReference>
<dbReference type="InterPro" id="IPR002110">
    <property type="entry name" value="Ankyrin_rpt"/>
</dbReference>
<dbReference type="Gene3D" id="1.25.40.20">
    <property type="entry name" value="Ankyrin repeat-containing domain"/>
    <property type="match status" value="2"/>
</dbReference>
<evidence type="ECO:0000256" key="2">
    <source>
        <dbReference type="ARBA" id="ARBA00023043"/>
    </source>
</evidence>
<name>A0A8B6F687_MYTGA</name>
<feature type="repeat" description="ANK" evidence="3">
    <location>
        <begin position="37"/>
        <end position="69"/>
    </location>
</feature>
<organism evidence="4 5">
    <name type="scientific">Mytilus galloprovincialis</name>
    <name type="common">Mediterranean mussel</name>
    <dbReference type="NCBI Taxonomy" id="29158"/>
    <lineage>
        <taxon>Eukaryota</taxon>
        <taxon>Metazoa</taxon>
        <taxon>Spiralia</taxon>
        <taxon>Lophotrochozoa</taxon>
        <taxon>Mollusca</taxon>
        <taxon>Bivalvia</taxon>
        <taxon>Autobranchia</taxon>
        <taxon>Pteriomorphia</taxon>
        <taxon>Mytilida</taxon>
        <taxon>Mytiloidea</taxon>
        <taxon>Mytilidae</taxon>
        <taxon>Mytilinae</taxon>
        <taxon>Mytilus</taxon>
    </lineage>
</organism>
<sequence>MAVHGWTALHSASDNSHMEVVTVLLDHAADPNVKTADGWTALHFASDKGYKEVVTVLLEKAADPNAKDED</sequence>
<evidence type="ECO:0000313" key="4">
    <source>
        <dbReference type="EMBL" id="VDI45365.1"/>
    </source>
</evidence>
<gene>
    <name evidence="4" type="ORF">MGAL_10B077584</name>
</gene>
<comment type="caution">
    <text evidence="4">The sequence shown here is derived from an EMBL/GenBank/DDBJ whole genome shotgun (WGS) entry which is preliminary data.</text>
</comment>
<proteinExistence type="predicted"/>
<dbReference type="PROSITE" id="PS50088">
    <property type="entry name" value="ANK_REPEAT"/>
    <property type="match status" value="2"/>
</dbReference>
<dbReference type="SUPFAM" id="SSF48403">
    <property type="entry name" value="Ankyrin repeat"/>
    <property type="match status" value="1"/>
</dbReference>
<dbReference type="PRINTS" id="PR01415">
    <property type="entry name" value="ANKYRIN"/>
</dbReference>
<dbReference type="AlphaFoldDB" id="A0A8B6F687"/>
<dbReference type="PANTHER" id="PTHR24171">
    <property type="entry name" value="ANKYRIN REPEAT DOMAIN-CONTAINING PROTEIN 39-RELATED"/>
    <property type="match status" value="1"/>
</dbReference>
<feature type="non-terminal residue" evidence="4">
    <location>
        <position position="70"/>
    </location>
</feature>
<keyword evidence="2 3" id="KW-0040">ANK repeat</keyword>
<feature type="repeat" description="ANK" evidence="3">
    <location>
        <begin position="4"/>
        <end position="36"/>
    </location>
</feature>
<dbReference type="InterPro" id="IPR036770">
    <property type="entry name" value="Ankyrin_rpt-contain_sf"/>
</dbReference>
<dbReference type="OrthoDB" id="5955452at2759"/>
<dbReference type="Pfam" id="PF12796">
    <property type="entry name" value="Ank_2"/>
    <property type="match status" value="1"/>
</dbReference>
<keyword evidence="5" id="KW-1185">Reference proteome</keyword>
<evidence type="ECO:0000256" key="1">
    <source>
        <dbReference type="ARBA" id="ARBA00022737"/>
    </source>
</evidence>
<dbReference type="SMART" id="SM00248">
    <property type="entry name" value="ANK"/>
    <property type="match status" value="2"/>
</dbReference>